<keyword evidence="3" id="KW-1185">Reference proteome</keyword>
<gene>
    <name evidence="2" type="ORF">WR25_01258</name>
</gene>
<dbReference type="EMBL" id="LIAE01006337">
    <property type="protein sequence ID" value="PAV91047.1"/>
    <property type="molecule type" value="Genomic_DNA"/>
</dbReference>
<dbReference type="AlphaFoldDB" id="A0A2A2LYI3"/>
<dbReference type="Proteomes" id="UP000218231">
    <property type="component" value="Unassembled WGS sequence"/>
</dbReference>
<protein>
    <submittedName>
        <fullName evidence="2">Uncharacterized protein</fullName>
    </submittedName>
</protein>
<evidence type="ECO:0000313" key="2">
    <source>
        <dbReference type="EMBL" id="PAV91047.1"/>
    </source>
</evidence>
<comment type="caution">
    <text evidence="2">The sequence shown here is derived from an EMBL/GenBank/DDBJ whole genome shotgun (WGS) entry which is preliminary data.</text>
</comment>
<reference evidence="2 3" key="1">
    <citation type="journal article" date="2017" name="Curr. Biol.">
        <title>Genome architecture and evolution of a unichromosomal asexual nematode.</title>
        <authorList>
            <person name="Fradin H."/>
            <person name="Zegar C."/>
            <person name="Gutwein M."/>
            <person name="Lucas J."/>
            <person name="Kovtun M."/>
            <person name="Corcoran D."/>
            <person name="Baugh L.R."/>
            <person name="Kiontke K."/>
            <person name="Gunsalus K."/>
            <person name="Fitch D.H."/>
            <person name="Piano F."/>
        </authorList>
    </citation>
    <scope>NUCLEOTIDE SEQUENCE [LARGE SCALE GENOMIC DNA]</scope>
    <source>
        <strain evidence="2">PF1309</strain>
    </source>
</reference>
<evidence type="ECO:0000313" key="3">
    <source>
        <dbReference type="Proteomes" id="UP000218231"/>
    </source>
</evidence>
<proteinExistence type="predicted"/>
<feature type="compositionally biased region" description="Low complexity" evidence="1">
    <location>
        <begin position="93"/>
        <end position="104"/>
    </location>
</feature>
<organism evidence="2 3">
    <name type="scientific">Diploscapter pachys</name>
    <dbReference type="NCBI Taxonomy" id="2018661"/>
    <lineage>
        <taxon>Eukaryota</taxon>
        <taxon>Metazoa</taxon>
        <taxon>Ecdysozoa</taxon>
        <taxon>Nematoda</taxon>
        <taxon>Chromadorea</taxon>
        <taxon>Rhabditida</taxon>
        <taxon>Rhabditina</taxon>
        <taxon>Rhabditomorpha</taxon>
        <taxon>Rhabditoidea</taxon>
        <taxon>Rhabditidae</taxon>
        <taxon>Diploscapter</taxon>
    </lineage>
</organism>
<sequence length="211" mass="23072">MSTSRSLAAYYKIMGIVDNSIRQAESLLNDLRDTSVSAVDSFSDVRTATTATKTITSSSRVSDAGTETNSMETRCQTALSGECPSAIYPMPQSSAHESSSSGASNVTHSFSEFPPAKIITISKMRRATESYNRNPIANEAHFSASIALKRPSVSCLDSQIKLDGYFDGAQLKTLTVNGERYFVRKLVSLLNKVVEKRHFFTKLTVVTSKYV</sequence>
<name>A0A2A2LYI3_9BILA</name>
<accession>A0A2A2LYI3</accession>
<feature type="region of interest" description="Disordered" evidence="1">
    <location>
        <begin position="89"/>
        <end position="108"/>
    </location>
</feature>
<evidence type="ECO:0000256" key="1">
    <source>
        <dbReference type="SAM" id="MobiDB-lite"/>
    </source>
</evidence>